<gene>
    <name evidence="4" type="ORF">DWB77_07203</name>
</gene>
<dbReference type="Gene3D" id="2.40.40.10">
    <property type="entry name" value="RlpA-like domain"/>
    <property type="match status" value="1"/>
</dbReference>
<protein>
    <submittedName>
        <fullName evidence="4">Putative hemoglobin and hemoglobin-haptoglobin-binding protein 3</fullName>
    </submittedName>
</protein>
<proteinExistence type="predicted"/>
<name>A0A387HSC3_9ACTN</name>
<dbReference type="EMBL" id="CP032698">
    <property type="protein sequence ID" value="AYG84988.1"/>
    <property type="molecule type" value="Genomic_DNA"/>
</dbReference>
<dbReference type="Proteomes" id="UP000271554">
    <property type="component" value="Chromosome"/>
</dbReference>
<dbReference type="InterPro" id="IPR051477">
    <property type="entry name" value="Expansin_CellWall"/>
</dbReference>
<dbReference type="RefSeq" id="WP_162952686.1">
    <property type="nucleotide sequence ID" value="NZ_CP032698.1"/>
</dbReference>
<dbReference type="AlphaFoldDB" id="A0A387HSC3"/>
<dbReference type="PANTHER" id="PTHR31836">
    <property type="match status" value="1"/>
</dbReference>
<dbReference type="CDD" id="cd22191">
    <property type="entry name" value="DPBB_RlpA_EXP_N-like"/>
    <property type="match status" value="1"/>
</dbReference>
<evidence type="ECO:0000256" key="1">
    <source>
        <dbReference type="ARBA" id="ARBA00022729"/>
    </source>
</evidence>
<dbReference type="InterPro" id="IPR036908">
    <property type="entry name" value="RlpA-like_sf"/>
</dbReference>
<evidence type="ECO:0000256" key="3">
    <source>
        <dbReference type="SAM" id="SignalP"/>
    </source>
</evidence>
<accession>A0A387HSC3</accession>
<feature type="signal peptide" evidence="3">
    <location>
        <begin position="1"/>
        <end position="20"/>
    </location>
</feature>
<evidence type="ECO:0000313" key="4">
    <source>
        <dbReference type="EMBL" id="AYG84988.1"/>
    </source>
</evidence>
<evidence type="ECO:0000256" key="2">
    <source>
        <dbReference type="SAM" id="MobiDB-lite"/>
    </source>
</evidence>
<feature type="chain" id="PRO_5039464547" evidence="3">
    <location>
        <begin position="21"/>
        <end position="264"/>
    </location>
</feature>
<organism evidence="4 5">
    <name type="scientific">Streptomyces hundungensis</name>
    <dbReference type="NCBI Taxonomy" id="1077946"/>
    <lineage>
        <taxon>Bacteria</taxon>
        <taxon>Bacillati</taxon>
        <taxon>Actinomycetota</taxon>
        <taxon>Actinomycetes</taxon>
        <taxon>Kitasatosporales</taxon>
        <taxon>Streptomycetaceae</taxon>
        <taxon>Streptomyces</taxon>
    </lineage>
</organism>
<dbReference type="KEGG" id="shun:DWB77_07203"/>
<evidence type="ECO:0000313" key="5">
    <source>
        <dbReference type="Proteomes" id="UP000271554"/>
    </source>
</evidence>
<keyword evidence="1 3" id="KW-0732">Signal</keyword>
<feature type="region of interest" description="Disordered" evidence="2">
    <location>
        <begin position="26"/>
        <end position="100"/>
    </location>
</feature>
<keyword evidence="5" id="KW-1185">Reference proteome</keyword>
<sequence>MRQRRILTAAFASILATASAAVITVSASASESTGLAAPAGCSPKPTLKPSKKPTPNPTTKAPKEPTPAPTTKPPKEPTPDPTTKPPKPGRAEEEPQPQATVVGVPEPLATVAVEPQATVAGAPEPQATVVVAPQATVAGVPEPEATVAVDDAVESMGCPTGDPKKGFTNARATFYSTGLGACGKVSNDEDFVVALNSAQFGAGYPGPQCGKHIKITYKGKSATATIVDECPACSYAGLDLSPGLFRHFASQDERAIYVDWKFTG</sequence>
<dbReference type="PANTHER" id="PTHR31836:SF28">
    <property type="entry name" value="SRCR DOMAIN-CONTAINING PROTEIN-RELATED"/>
    <property type="match status" value="1"/>
</dbReference>
<dbReference type="SUPFAM" id="SSF50685">
    <property type="entry name" value="Barwin-like endoglucanases"/>
    <property type="match status" value="1"/>
</dbReference>
<reference evidence="4 5" key="1">
    <citation type="submission" date="2018-10" db="EMBL/GenBank/DDBJ databases">
        <title>Relationship between Morphology and Antimicrobial Activity in Streptomyces.</title>
        <authorList>
            <person name="Kang H.J."/>
            <person name="Kim S.B."/>
        </authorList>
    </citation>
    <scope>NUCLEOTIDE SEQUENCE [LARGE SCALE GENOMIC DNA]</scope>
    <source>
        <strain evidence="4 5">BH38</strain>
    </source>
</reference>
<feature type="compositionally biased region" description="Pro residues" evidence="2">
    <location>
        <begin position="79"/>
        <end position="88"/>
    </location>
</feature>